<dbReference type="STRING" id="1121476.SAMN02745751_00098"/>
<dbReference type="InterPro" id="IPR011303">
    <property type="entry name" value="RnfD_bac"/>
</dbReference>
<evidence type="ECO:0000256" key="1">
    <source>
        <dbReference type="ARBA" id="ARBA00022448"/>
    </source>
</evidence>
<feature type="transmembrane region" description="Helical" evidence="9">
    <location>
        <begin position="176"/>
        <end position="201"/>
    </location>
</feature>
<keyword evidence="8 9" id="KW-0472">Membrane</keyword>
<name>A0A1M6AF84_9FIRM</name>
<dbReference type="NCBIfam" id="TIGR01946">
    <property type="entry name" value="rnfD"/>
    <property type="match status" value="1"/>
</dbReference>
<organism evidence="10 11">
    <name type="scientific">Dethiosulfatibacter aminovorans DSM 17477</name>
    <dbReference type="NCBI Taxonomy" id="1121476"/>
    <lineage>
        <taxon>Bacteria</taxon>
        <taxon>Bacillati</taxon>
        <taxon>Bacillota</taxon>
        <taxon>Tissierellia</taxon>
        <taxon>Dethiosulfatibacter</taxon>
    </lineage>
</organism>
<reference evidence="10 11" key="1">
    <citation type="submission" date="2016-11" db="EMBL/GenBank/DDBJ databases">
        <authorList>
            <person name="Jaros S."/>
            <person name="Januszkiewicz K."/>
            <person name="Wedrychowicz H."/>
        </authorList>
    </citation>
    <scope>NUCLEOTIDE SEQUENCE [LARGE SCALE GENOMIC DNA]</scope>
    <source>
        <strain evidence="10 11">DSM 17477</strain>
    </source>
</reference>
<dbReference type="GO" id="GO:0022900">
    <property type="term" value="P:electron transport chain"/>
    <property type="evidence" value="ECO:0007669"/>
    <property type="project" value="InterPro"/>
</dbReference>
<keyword evidence="1" id="KW-0813">Transport</keyword>
<feature type="transmembrane region" description="Helical" evidence="9">
    <location>
        <begin position="235"/>
        <end position="253"/>
    </location>
</feature>
<keyword evidence="3" id="KW-0285">Flavoprotein</keyword>
<evidence type="ECO:0000256" key="3">
    <source>
        <dbReference type="ARBA" id="ARBA00022630"/>
    </source>
</evidence>
<feature type="transmembrane region" description="Helical" evidence="9">
    <location>
        <begin position="289"/>
        <end position="307"/>
    </location>
</feature>
<evidence type="ECO:0000313" key="10">
    <source>
        <dbReference type="EMBL" id="SHI35072.1"/>
    </source>
</evidence>
<protein>
    <submittedName>
        <fullName evidence="10">Na+-transporting NADH:ubiquinone oxidoreductase subunit B</fullName>
    </submittedName>
</protein>
<keyword evidence="5 9" id="KW-0812">Transmembrane</keyword>
<feature type="transmembrane region" description="Helical" evidence="9">
    <location>
        <begin position="62"/>
        <end position="78"/>
    </location>
</feature>
<evidence type="ECO:0000256" key="2">
    <source>
        <dbReference type="ARBA" id="ARBA00022553"/>
    </source>
</evidence>
<evidence type="ECO:0000256" key="9">
    <source>
        <dbReference type="SAM" id="Phobius"/>
    </source>
</evidence>
<keyword evidence="7 9" id="KW-1133">Transmembrane helix</keyword>
<evidence type="ECO:0000313" key="11">
    <source>
        <dbReference type="Proteomes" id="UP000184052"/>
    </source>
</evidence>
<keyword evidence="6" id="KW-1278">Translocase</keyword>
<dbReference type="GO" id="GO:0005886">
    <property type="term" value="C:plasma membrane"/>
    <property type="evidence" value="ECO:0007669"/>
    <property type="project" value="TreeGrafter"/>
</dbReference>
<dbReference type="RefSeq" id="WP_245819693.1">
    <property type="nucleotide sequence ID" value="NZ_FQZL01000004.1"/>
</dbReference>
<keyword evidence="4" id="KW-0288">FMN</keyword>
<feature type="transmembrane region" description="Helical" evidence="9">
    <location>
        <begin position="37"/>
        <end position="55"/>
    </location>
</feature>
<dbReference type="InterPro" id="IPR004338">
    <property type="entry name" value="NqrB/RnfD"/>
</dbReference>
<feature type="transmembrane region" description="Helical" evidence="9">
    <location>
        <begin position="265"/>
        <end position="283"/>
    </location>
</feature>
<feature type="transmembrane region" description="Helical" evidence="9">
    <location>
        <begin position="210"/>
        <end position="229"/>
    </location>
</feature>
<evidence type="ECO:0000256" key="6">
    <source>
        <dbReference type="ARBA" id="ARBA00022967"/>
    </source>
</evidence>
<sequence>MKLFSGIKFMNQKAMVKVLYSLTPLIIFSIGNYGWRVLLLLLVTCSTGLLTEWIFKRKTKKPLSKAVFVSAFLFTLTLPPRTPLWIAAIGMIFGILFARETFGGFGRNVFNPAAASRAFVYVSFVKYMTAQWSEPAVPFMSGFSRYITDPIDVLAQSTPMLIFRESGAMAEYSNLFIGQVSGSLGETSAFLIILSGIYLAYKKVAHKETILSVLGGYLIMSTALFMLGVDQVPNPLWGLLAGGLLFGAVFMATDPVTSPKTFEGRIIYGLIIGSVTVIIRAFALFAGGIMFAILIANVFVPIIDVTVKSLKKRGEKSA</sequence>
<accession>A0A1M6AF84</accession>
<dbReference type="AlphaFoldDB" id="A0A1M6AF84"/>
<gene>
    <name evidence="10" type="ORF">SAMN02745751_00098</name>
</gene>
<dbReference type="GO" id="GO:0055085">
    <property type="term" value="P:transmembrane transport"/>
    <property type="evidence" value="ECO:0007669"/>
    <property type="project" value="InterPro"/>
</dbReference>
<evidence type="ECO:0000256" key="8">
    <source>
        <dbReference type="ARBA" id="ARBA00023136"/>
    </source>
</evidence>
<proteinExistence type="predicted"/>
<dbReference type="Pfam" id="PF03116">
    <property type="entry name" value="NQR2_RnfD_RnfE"/>
    <property type="match status" value="1"/>
</dbReference>
<keyword evidence="10" id="KW-0830">Ubiquinone</keyword>
<evidence type="ECO:0000256" key="5">
    <source>
        <dbReference type="ARBA" id="ARBA00022692"/>
    </source>
</evidence>
<dbReference type="PANTHER" id="PTHR30578:SF1">
    <property type="entry name" value="NA(+)-TRANSLOCATING NADH-QUINONE REDUCTASE SUBUNIT B"/>
    <property type="match status" value="1"/>
</dbReference>
<evidence type="ECO:0000256" key="4">
    <source>
        <dbReference type="ARBA" id="ARBA00022643"/>
    </source>
</evidence>
<dbReference type="Proteomes" id="UP000184052">
    <property type="component" value="Unassembled WGS sequence"/>
</dbReference>
<keyword evidence="2" id="KW-0597">Phosphoprotein</keyword>
<dbReference type="EMBL" id="FQZL01000004">
    <property type="protein sequence ID" value="SHI35072.1"/>
    <property type="molecule type" value="Genomic_DNA"/>
</dbReference>
<evidence type="ECO:0000256" key="7">
    <source>
        <dbReference type="ARBA" id="ARBA00022989"/>
    </source>
</evidence>
<keyword evidence="11" id="KW-1185">Reference proteome</keyword>
<dbReference type="PANTHER" id="PTHR30578">
    <property type="entry name" value="ELECTRON TRANSPORT COMPLEX PROTEIN RNFD"/>
    <property type="match status" value="1"/>
</dbReference>